<dbReference type="InParanoid" id="K3X5T7"/>
<dbReference type="InterPro" id="IPR020796">
    <property type="entry name" value="ORC5"/>
</dbReference>
<reference evidence="4" key="2">
    <citation type="submission" date="2010-04" db="EMBL/GenBank/DDBJ databases">
        <authorList>
            <person name="Buell R."/>
            <person name="Hamilton J."/>
            <person name="Hostetler J."/>
        </authorList>
    </citation>
    <scope>NUCLEOTIDE SEQUENCE [LARGE SCALE GENOMIC DNA]</scope>
    <source>
        <strain evidence="4">DAOM:BR144</strain>
    </source>
</reference>
<dbReference type="PANTHER" id="PTHR12705:SF0">
    <property type="entry name" value="ORIGIN RECOGNITION COMPLEX SUBUNIT 5"/>
    <property type="match status" value="1"/>
</dbReference>
<name>K3X5T7_GLOUD</name>
<organism evidence="3 4">
    <name type="scientific">Globisporangium ultimum (strain ATCC 200006 / CBS 805.95 / DAOM BR144)</name>
    <name type="common">Pythium ultimum</name>
    <dbReference type="NCBI Taxonomy" id="431595"/>
    <lineage>
        <taxon>Eukaryota</taxon>
        <taxon>Sar</taxon>
        <taxon>Stramenopiles</taxon>
        <taxon>Oomycota</taxon>
        <taxon>Peronosporomycetes</taxon>
        <taxon>Pythiales</taxon>
        <taxon>Pythiaceae</taxon>
        <taxon>Globisporangium</taxon>
    </lineage>
</organism>
<evidence type="ECO:0000313" key="3">
    <source>
        <dbReference type="EnsemblProtists" id="PYU1_T012586"/>
    </source>
</evidence>
<dbReference type="Gene3D" id="1.10.8.60">
    <property type="match status" value="1"/>
</dbReference>
<reference evidence="4" key="1">
    <citation type="journal article" date="2010" name="Genome Biol.">
        <title>Genome sequence of the necrotrophic plant pathogen Pythium ultimum reveals original pathogenicity mechanisms and effector repertoire.</title>
        <authorList>
            <person name="Levesque C.A."/>
            <person name="Brouwer H."/>
            <person name="Cano L."/>
            <person name="Hamilton J.P."/>
            <person name="Holt C."/>
            <person name="Huitema E."/>
            <person name="Raffaele S."/>
            <person name="Robideau G.P."/>
            <person name="Thines M."/>
            <person name="Win J."/>
            <person name="Zerillo M.M."/>
            <person name="Beakes G.W."/>
            <person name="Boore J.L."/>
            <person name="Busam D."/>
            <person name="Dumas B."/>
            <person name="Ferriera S."/>
            <person name="Fuerstenberg S.I."/>
            <person name="Gachon C.M."/>
            <person name="Gaulin E."/>
            <person name="Govers F."/>
            <person name="Grenville-Briggs L."/>
            <person name="Horner N."/>
            <person name="Hostetler J."/>
            <person name="Jiang R.H."/>
            <person name="Johnson J."/>
            <person name="Krajaejun T."/>
            <person name="Lin H."/>
            <person name="Meijer H.J."/>
            <person name="Moore B."/>
            <person name="Morris P."/>
            <person name="Phuntmart V."/>
            <person name="Puiu D."/>
            <person name="Shetty J."/>
            <person name="Stajich J.E."/>
            <person name="Tripathy S."/>
            <person name="Wawra S."/>
            <person name="van West P."/>
            <person name="Whitty B.R."/>
            <person name="Coutinho P.M."/>
            <person name="Henrissat B."/>
            <person name="Martin F."/>
            <person name="Thomas P.D."/>
            <person name="Tyler B.M."/>
            <person name="De Vries R.P."/>
            <person name="Kamoun S."/>
            <person name="Yandell M."/>
            <person name="Tisserat N."/>
            <person name="Buell C.R."/>
        </authorList>
    </citation>
    <scope>NUCLEOTIDE SEQUENCE</scope>
    <source>
        <strain evidence="4">DAOM:BR144</strain>
    </source>
</reference>
<dbReference type="Pfam" id="PF14630">
    <property type="entry name" value="ORC5_C"/>
    <property type="match status" value="1"/>
</dbReference>
<accession>K3X5T7</accession>
<keyword evidence="4" id="KW-1185">Reference proteome</keyword>
<feature type="domain" description="Origin recognition complex subunit 5 C-terminal" evidence="2">
    <location>
        <begin position="459"/>
        <end position="606"/>
    </location>
</feature>
<dbReference type="EMBL" id="GL376612">
    <property type="status" value="NOT_ANNOTATED_CDS"/>
    <property type="molecule type" value="Genomic_DNA"/>
</dbReference>
<proteinExistence type="predicted"/>
<reference evidence="3" key="3">
    <citation type="submission" date="2015-02" db="UniProtKB">
        <authorList>
            <consortium name="EnsemblProtists"/>
        </authorList>
    </citation>
    <scope>IDENTIFICATION</scope>
    <source>
        <strain evidence="3">DAOM BR144</strain>
    </source>
</reference>
<dbReference type="STRING" id="431595.K3X5T7"/>
<feature type="region of interest" description="Disordered" evidence="1">
    <location>
        <begin position="126"/>
        <end position="198"/>
    </location>
</feature>
<feature type="region of interest" description="Disordered" evidence="1">
    <location>
        <begin position="227"/>
        <end position="247"/>
    </location>
</feature>
<feature type="compositionally biased region" description="Low complexity" evidence="1">
    <location>
        <begin position="183"/>
        <end position="192"/>
    </location>
</feature>
<feature type="region of interest" description="Disordered" evidence="1">
    <location>
        <begin position="483"/>
        <end position="504"/>
    </location>
</feature>
<dbReference type="OMA" id="FHRLWAS"/>
<dbReference type="AlphaFoldDB" id="K3X5T7"/>
<dbReference type="GO" id="GO:0003688">
    <property type="term" value="F:DNA replication origin binding"/>
    <property type="evidence" value="ECO:0007669"/>
    <property type="project" value="TreeGrafter"/>
</dbReference>
<dbReference type="GO" id="GO:0005664">
    <property type="term" value="C:nuclear origin of replication recognition complex"/>
    <property type="evidence" value="ECO:0007669"/>
    <property type="project" value="TreeGrafter"/>
</dbReference>
<evidence type="ECO:0000313" key="4">
    <source>
        <dbReference type="Proteomes" id="UP000019132"/>
    </source>
</evidence>
<dbReference type="Proteomes" id="UP000019132">
    <property type="component" value="Unassembled WGS sequence"/>
</dbReference>
<dbReference type="InterPro" id="IPR047088">
    <property type="entry name" value="ORC5_C"/>
</dbReference>
<dbReference type="VEuPathDB" id="FungiDB:PYU1_G012560"/>
<dbReference type="EnsemblProtists" id="PYU1_T012586">
    <property type="protein sequence ID" value="PYU1_T012586"/>
    <property type="gene ID" value="PYU1_G012560"/>
</dbReference>
<dbReference type="Gene3D" id="3.40.50.300">
    <property type="entry name" value="P-loop containing nucleotide triphosphate hydrolases"/>
    <property type="match status" value="1"/>
</dbReference>
<evidence type="ECO:0000259" key="2">
    <source>
        <dbReference type="Pfam" id="PF14630"/>
    </source>
</evidence>
<sequence>MIGRERELAELQAVVALHDEENERGERIYEEPAPLVIVYGGASTGKSMCVTQALHAHAEMYAMVDCTAVYSAQEFYREILVQLYKNQRSAVSRYDANGTRRGSGADAAFMDHGEPHDELMIEDAGNGEEAADSTGKRHGNVDAEKNSSRSDDNSEYGDSDEDDDHHGFDKKRTVANTKRIRARQQAQQQQRATEANKDHVDYEGYNSLNFLSFIKAFGNFVDSATPAEDANENATSSADAERRVGDQAVQSVRSDAMRRKRVVYLALDQVDKLLDRGHAALLTCVFTINDQLSYLNMFTGVQWDVCVILITRAMSLEFDQLVSAFLPAYIPFSPYSPDQIADILVDQLHMQPVARIFRKWLLHLSTLLPPSHDDWLEFRRNVVHLLPDFKVFFSLVSAAEPASSPAASLTAATNAKKLMRTTNERVGAFEKTRRKHLFGYDKLQRSNGDPTDSISCTDLSRSCLLLIIAGYLASFNPQDTDTNFLSSSGGGTRRKKRAKKSGQSSAAAAEQISQLLIGPRIFKLQRLLAIYLNLRAEASADITDQFSINEAREDIFTHLATLVRMQLFQRTSPPNMLDDIKFRCLADSRFVQETARFLRFPLESYLNTNT</sequence>
<feature type="compositionally biased region" description="Acidic residues" evidence="1">
    <location>
        <begin position="153"/>
        <end position="163"/>
    </location>
</feature>
<dbReference type="eggNOG" id="KOG2543">
    <property type="taxonomic scope" value="Eukaryota"/>
</dbReference>
<protein>
    <recommendedName>
        <fullName evidence="2">Origin recognition complex subunit 5 C-terminal domain-containing protein</fullName>
    </recommendedName>
</protein>
<dbReference type="InterPro" id="IPR027417">
    <property type="entry name" value="P-loop_NTPase"/>
</dbReference>
<feature type="compositionally biased region" description="Basic and acidic residues" evidence="1">
    <location>
        <begin position="139"/>
        <end position="152"/>
    </location>
</feature>
<dbReference type="SUPFAM" id="SSF52540">
    <property type="entry name" value="P-loop containing nucleoside triphosphate hydrolases"/>
    <property type="match status" value="1"/>
</dbReference>
<dbReference type="PANTHER" id="PTHR12705">
    <property type="entry name" value="ORIGIN RECOGNITION COMPLEX SUBUNIT 5"/>
    <property type="match status" value="1"/>
</dbReference>
<dbReference type="GO" id="GO:0006270">
    <property type="term" value="P:DNA replication initiation"/>
    <property type="evidence" value="ECO:0007669"/>
    <property type="project" value="TreeGrafter"/>
</dbReference>
<dbReference type="HOGENOM" id="CLU_026964_0_0_1"/>
<evidence type="ECO:0000256" key="1">
    <source>
        <dbReference type="SAM" id="MobiDB-lite"/>
    </source>
</evidence>